<keyword evidence="1" id="KW-0472">Membrane</keyword>
<name>A0A1R2CMR1_9CILI</name>
<feature type="chain" id="PRO_5011960935" evidence="2">
    <location>
        <begin position="24"/>
        <end position="440"/>
    </location>
</feature>
<evidence type="ECO:0000256" key="1">
    <source>
        <dbReference type="SAM" id="Phobius"/>
    </source>
</evidence>
<organism evidence="3 4">
    <name type="scientific">Stentor coeruleus</name>
    <dbReference type="NCBI Taxonomy" id="5963"/>
    <lineage>
        <taxon>Eukaryota</taxon>
        <taxon>Sar</taxon>
        <taxon>Alveolata</taxon>
        <taxon>Ciliophora</taxon>
        <taxon>Postciliodesmatophora</taxon>
        <taxon>Heterotrichea</taxon>
        <taxon>Heterotrichida</taxon>
        <taxon>Stentoridae</taxon>
        <taxon>Stentor</taxon>
    </lineage>
</organism>
<keyword evidence="2" id="KW-0732">Signal</keyword>
<protein>
    <submittedName>
        <fullName evidence="3">Uncharacterized protein</fullName>
    </submittedName>
</protein>
<evidence type="ECO:0000313" key="4">
    <source>
        <dbReference type="Proteomes" id="UP000187209"/>
    </source>
</evidence>
<sequence>MLAKRSPFLLILPLIFYSSSVSSSELLSEDINSLFSDLQIYSKARELLIKNEGRDLLTLLPSTLDLSSLVKFVPKSQFFSEPSISVTNFITLKPLNNLLHPSNLGVLFAYKNGILELREVIGTLLYKLDLGYEAKLLATTNSYDDIKFAVISGKSHLQIFSVIIDKPSKPLTIEEMGLQSTKVLISIYKESEIELEEELTSLMFYIRSGKKYWITGDVNGGLTFMSLNGVKEIHPLLNLGPVLALDRFGPQIIVSTTKATGVLNMNNYELQNPCFVGGSSMTLDALNMSSIVHVSYENEVHVLDTRTVSAEQFMCKEIKKISRQAERIISTKDSIILWNLGTATFLHPTKYEYINEIEICKKKESGNMSTFRNAAGTVFIVFHCSNEAYVYEYVQSKNSSSMNDFSSVRYIVVILIVLALGYWQYTKARKPKVSKEKKNN</sequence>
<keyword evidence="4" id="KW-1185">Reference proteome</keyword>
<feature type="transmembrane region" description="Helical" evidence="1">
    <location>
        <begin position="407"/>
        <end position="425"/>
    </location>
</feature>
<evidence type="ECO:0000256" key="2">
    <source>
        <dbReference type="SAM" id="SignalP"/>
    </source>
</evidence>
<dbReference type="EMBL" id="MPUH01000105">
    <property type="protein sequence ID" value="OMJ90302.1"/>
    <property type="molecule type" value="Genomic_DNA"/>
</dbReference>
<comment type="caution">
    <text evidence="3">The sequence shown here is derived from an EMBL/GenBank/DDBJ whole genome shotgun (WGS) entry which is preliminary data.</text>
</comment>
<evidence type="ECO:0000313" key="3">
    <source>
        <dbReference type="EMBL" id="OMJ90302.1"/>
    </source>
</evidence>
<gene>
    <name evidence="3" type="ORF">SteCoe_7321</name>
</gene>
<dbReference type="Proteomes" id="UP000187209">
    <property type="component" value="Unassembled WGS sequence"/>
</dbReference>
<feature type="signal peptide" evidence="2">
    <location>
        <begin position="1"/>
        <end position="23"/>
    </location>
</feature>
<keyword evidence="1" id="KW-0812">Transmembrane</keyword>
<proteinExistence type="predicted"/>
<dbReference type="AlphaFoldDB" id="A0A1R2CMR1"/>
<keyword evidence="1" id="KW-1133">Transmembrane helix</keyword>
<accession>A0A1R2CMR1</accession>
<reference evidence="3 4" key="1">
    <citation type="submission" date="2016-11" db="EMBL/GenBank/DDBJ databases">
        <title>The macronuclear genome of Stentor coeruleus: a giant cell with tiny introns.</title>
        <authorList>
            <person name="Slabodnick M."/>
            <person name="Ruby J.G."/>
            <person name="Reiff S.B."/>
            <person name="Swart E.C."/>
            <person name="Gosai S."/>
            <person name="Prabakaran S."/>
            <person name="Witkowska E."/>
            <person name="Larue G.E."/>
            <person name="Fisher S."/>
            <person name="Freeman R.M."/>
            <person name="Gunawardena J."/>
            <person name="Chu W."/>
            <person name="Stover N.A."/>
            <person name="Gregory B.D."/>
            <person name="Nowacki M."/>
            <person name="Derisi J."/>
            <person name="Roy S.W."/>
            <person name="Marshall W.F."/>
            <person name="Sood P."/>
        </authorList>
    </citation>
    <scope>NUCLEOTIDE SEQUENCE [LARGE SCALE GENOMIC DNA]</scope>
    <source>
        <strain evidence="3">WM001</strain>
    </source>
</reference>